<evidence type="ECO:0000256" key="5">
    <source>
        <dbReference type="SAM" id="Phobius"/>
    </source>
</evidence>
<dbReference type="PROSITE" id="PS51450">
    <property type="entry name" value="LRR"/>
    <property type="match status" value="1"/>
</dbReference>
<evidence type="ECO:0000256" key="4">
    <source>
        <dbReference type="SAM" id="MobiDB-lite"/>
    </source>
</evidence>
<feature type="compositionally biased region" description="Basic and acidic residues" evidence="4">
    <location>
        <begin position="567"/>
        <end position="578"/>
    </location>
</feature>
<sequence>MTSPTTTRRSYTWSWAICSFLLVSLANTATTSTELSSSSSHSSSSSSSSSTEDLRADQNYLCPEDCHCVLAHNTHKPFLHAKCSSLKGLKPDQPLATTLPLHSIDLSFLNLTRLSHSLEQLHDLTSIDLSHNDLHEFGHLARRIKKLNLKHNRITSSKLTKLPQHLQSLNLQHNDITNLPLEFTQLSQLQSLELGHNPINCSCETLEVRNWLQERHVFMEHPVTCSYPALYKNKPWLAVKQSAVCDQEKKGWMPAEEENELMMGDDPRVEASGDVDDEEEEELGKDYMPLETKTTTPKNSQHVLYEGSGDLSELDVPLDMMMSSTQEPELLHESSSPFAQEEEEEVDGSGSGGGILLFPSLHIDKVVTDDFDMAENEEDKDENDDDNQPIREPHIDADIFKHHLGIYDGDENRSTEAPVEEEVIKAEHVPSLAADVPDQKPSTEGPGVDNVAQAKVGDQEEGKATYLLWGVIVFIIVALLLFVAIKQCKNKGRRGHDAENPQTELVPMDKKQLGKPLRNGVPEHVPLIGEKTKSDMAKPINGSKPYDNADVKDGPTQQQQPLLNGDKNGHAPSDEAGSRPDSQLQAPHEYYPISPRYPTPQSPRASKYNQQNAEPNNNDPSEPYLPSSPKSGRYSPVYSPETGRVKIKLTETPRPKTPMLVTRSRSNAGDIITTPLRPAYQTATQMESFQPAAVHTAATHTNGHAGEHH</sequence>
<feature type="region of interest" description="Disordered" evidence="4">
    <location>
        <begin position="491"/>
        <end position="674"/>
    </location>
</feature>
<evidence type="ECO:0000256" key="1">
    <source>
        <dbReference type="ARBA" id="ARBA00022614"/>
    </source>
</evidence>
<dbReference type="EnsemblMetazoa" id="SCAU005047-RD">
    <property type="protein sequence ID" value="SCAU005047-PD"/>
    <property type="gene ID" value="SCAU005047"/>
</dbReference>
<dbReference type="EnsemblMetazoa" id="SCAU005047-RA">
    <property type="protein sequence ID" value="SCAU005047-PA"/>
    <property type="gene ID" value="SCAU005047"/>
</dbReference>
<feature type="transmembrane region" description="Helical" evidence="5">
    <location>
        <begin position="466"/>
        <end position="485"/>
    </location>
</feature>
<keyword evidence="1" id="KW-0433">Leucine-rich repeat</keyword>
<accession>A0A1I8P5P2</accession>
<keyword evidence="5" id="KW-0472">Membrane</keyword>
<evidence type="ECO:0000313" key="9">
    <source>
        <dbReference type="Proteomes" id="UP000095300"/>
    </source>
</evidence>
<feature type="chain" id="PRO_5014271750" description="LRRCT domain-containing protein" evidence="6">
    <location>
        <begin position="29"/>
        <end position="709"/>
    </location>
</feature>
<protein>
    <recommendedName>
        <fullName evidence="7">LRRCT domain-containing protein</fullName>
    </recommendedName>
</protein>
<keyword evidence="5" id="KW-1133">Transmembrane helix</keyword>
<feature type="compositionally biased region" description="Polar residues" evidence="4">
    <location>
        <begin position="602"/>
        <end position="620"/>
    </location>
</feature>
<feature type="signal peptide" evidence="6">
    <location>
        <begin position="1"/>
        <end position="28"/>
    </location>
</feature>
<evidence type="ECO:0000256" key="6">
    <source>
        <dbReference type="SAM" id="SignalP"/>
    </source>
</evidence>
<evidence type="ECO:0000259" key="7">
    <source>
        <dbReference type="SMART" id="SM00082"/>
    </source>
</evidence>
<dbReference type="VEuPathDB" id="VectorBase:SCAU005047"/>
<dbReference type="EnsemblMetazoa" id="SCAU005047-RB">
    <property type="protein sequence ID" value="SCAU005047-PB"/>
    <property type="gene ID" value="SCAU005047"/>
</dbReference>
<dbReference type="PANTHER" id="PTHR24366:SF96">
    <property type="entry name" value="LEUCINE RICH REPEAT CONTAINING 53"/>
    <property type="match status" value="1"/>
</dbReference>
<dbReference type="InterPro" id="IPR000483">
    <property type="entry name" value="Cys-rich_flank_reg_C"/>
</dbReference>
<organism evidence="8 9">
    <name type="scientific">Stomoxys calcitrans</name>
    <name type="common">Stable fly</name>
    <name type="synonym">Conops calcitrans</name>
    <dbReference type="NCBI Taxonomy" id="35570"/>
    <lineage>
        <taxon>Eukaryota</taxon>
        <taxon>Metazoa</taxon>
        <taxon>Ecdysozoa</taxon>
        <taxon>Arthropoda</taxon>
        <taxon>Hexapoda</taxon>
        <taxon>Insecta</taxon>
        <taxon>Pterygota</taxon>
        <taxon>Neoptera</taxon>
        <taxon>Endopterygota</taxon>
        <taxon>Diptera</taxon>
        <taxon>Brachycera</taxon>
        <taxon>Muscomorpha</taxon>
        <taxon>Muscoidea</taxon>
        <taxon>Muscidae</taxon>
        <taxon>Stomoxys</taxon>
    </lineage>
</organism>
<keyword evidence="9" id="KW-1185">Reference proteome</keyword>
<keyword evidence="2 6" id="KW-0732">Signal</keyword>
<feature type="region of interest" description="Disordered" evidence="4">
    <location>
        <begin position="326"/>
        <end position="355"/>
    </location>
</feature>
<dbReference type="PANTHER" id="PTHR24366">
    <property type="entry name" value="IG(IMMUNOGLOBULIN) AND LRR(LEUCINE RICH REPEAT) DOMAINS"/>
    <property type="match status" value="1"/>
</dbReference>
<dbReference type="OrthoDB" id="1741314at2759"/>
<name>A0A1I8P5P2_STOCA</name>
<dbReference type="InterPro" id="IPR001611">
    <property type="entry name" value="Leu-rich_rpt"/>
</dbReference>
<reference evidence="9" key="1">
    <citation type="submission" date="2015-05" db="EMBL/GenBank/DDBJ databases">
        <authorList>
            <person name="Wilson R.K."/>
            <person name="Warren W.C."/>
            <person name="Olafson P."/>
        </authorList>
    </citation>
    <scope>NUCLEOTIDE SEQUENCE [LARGE SCALE GENOMIC DNA]</scope>
    <source>
        <strain evidence="9">USDA</strain>
    </source>
</reference>
<keyword evidence="5" id="KW-0812">Transmembrane</keyword>
<feature type="domain" description="LRRCT" evidence="7">
    <location>
        <begin position="197"/>
        <end position="246"/>
    </location>
</feature>
<feature type="compositionally biased region" description="Polar residues" evidence="4">
    <location>
        <begin position="326"/>
        <end position="338"/>
    </location>
</feature>
<evidence type="ECO:0000256" key="3">
    <source>
        <dbReference type="ARBA" id="ARBA00022737"/>
    </source>
</evidence>
<dbReference type="InterPro" id="IPR032675">
    <property type="entry name" value="LRR_dom_sf"/>
</dbReference>
<dbReference type="Pfam" id="PF13855">
    <property type="entry name" value="LRR_8"/>
    <property type="match status" value="1"/>
</dbReference>
<dbReference type="STRING" id="35570.A0A1I8P5P2"/>
<dbReference type="GO" id="GO:0071944">
    <property type="term" value="C:cell periphery"/>
    <property type="evidence" value="ECO:0007669"/>
    <property type="project" value="UniProtKB-ARBA"/>
</dbReference>
<keyword evidence="3" id="KW-0677">Repeat</keyword>
<dbReference type="SMART" id="SM00082">
    <property type="entry name" value="LRRCT"/>
    <property type="match status" value="1"/>
</dbReference>
<dbReference type="SUPFAM" id="SSF52058">
    <property type="entry name" value="L domain-like"/>
    <property type="match status" value="1"/>
</dbReference>
<evidence type="ECO:0000313" key="8">
    <source>
        <dbReference type="EnsemblMetazoa" id="SCAU005047-PA"/>
    </source>
</evidence>
<dbReference type="KEGG" id="scac:106084873"/>
<dbReference type="Gene3D" id="3.80.10.10">
    <property type="entry name" value="Ribonuclease Inhibitor"/>
    <property type="match status" value="1"/>
</dbReference>
<dbReference type="AlphaFoldDB" id="A0A1I8P5P2"/>
<reference evidence="8" key="2">
    <citation type="submission" date="2020-05" db="UniProtKB">
        <authorList>
            <consortium name="EnsemblMetazoa"/>
        </authorList>
    </citation>
    <scope>IDENTIFICATION</scope>
    <source>
        <strain evidence="8">USDA</strain>
    </source>
</reference>
<gene>
    <name evidence="8" type="primary">106084873</name>
</gene>
<dbReference type="EnsemblMetazoa" id="SCAU005047-RC">
    <property type="protein sequence ID" value="SCAU005047-PC"/>
    <property type="gene ID" value="SCAU005047"/>
</dbReference>
<evidence type="ECO:0000256" key="2">
    <source>
        <dbReference type="ARBA" id="ARBA00022729"/>
    </source>
</evidence>
<proteinExistence type="predicted"/>
<dbReference type="Proteomes" id="UP000095300">
    <property type="component" value="Unassembled WGS sequence"/>
</dbReference>